<comment type="caution">
    <text evidence="14">The sequence shown here is derived from an EMBL/GenBank/DDBJ whole genome shotgun (WGS) entry which is preliminary data.</text>
</comment>
<sequence>MNRDTTRDTQSSPVVLAAGGTGGHMFPAEALARELLARGQRVVLVTDRRGKAFGDALPEVEVHRIRASSFGSGIMGKIRGMFELTLGAFQARRLMSRLKPAAVVGFGGYPSVPTVLLAQRARVPTILHEQNAVLGRANRLAAPGAVRIATSFAAVSAVKPADAGKLVFTGNPVRPNVASVRDLPYPPLDDGGEVRLLVVGGSQGARIFSEIVPEALALLPDALKRRIRIAQQCRPEDLEAAKTAFARAGVEAELSTFFRDVPERLAACHLAICRSGASTVAELAAVGRPALLVPYPYAMDDHQTANAQAVADAGGAWLMPQTAFTPQALADRLTALLDLPATLTKAAEAARARGATDAASRLADVVLATGKSASLTHSAPHSDRPRAGADHYSTEAAE</sequence>
<dbReference type="InterPro" id="IPR006009">
    <property type="entry name" value="GlcNAc_MurG"/>
</dbReference>
<feature type="binding site" evidence="10">
    <location>
        <position position="131"/>
    </location>
    <ligand>
        <name>UDP-N-acetyl-alpha-D-glucosamine</name>
        <dbReference type="ChEBI" id="CHEBI:57705"/>
    </ligand>
</feature>
<dbReference type="PANTHER" id="PTHR21015">
    <property type="entry name" value="UDP-N-ACETYLGLUCOSAMINE--N-ACETYLMURAMYL-(PENTAPEPTIDE) PYROPHOSPHORYL-UNDECAPRENOL N-ACETYLGLUCOSAMINE TRANSFERASE 1"/>
    <property type="match status" value="1"/>
</dbReference>
<organism evidence="14 15">
    <name type="scientific">Skermanella aerolata</name>
    <dbReference type="NCBI Taxonomy" id="393310"/>
    <lineage>
        <taxon>Bacteria</taxon>
        <taxon>Pseudomonadati</taxon>
        <taxon>Pseudomonadota</taxon>
        <taxon>Alphaproteobacteria</taxon>
        <taxon>Rhodospirillales</taxon>
        <taxon>Azospirillaceae</taxon>
        <taxon>Skermanella</taxon>
    </lineage>
</organism>
<evidence type="ECO:0000256" key="11">
    <source>
        <dbReference type="SAM" id="MobiDB-lite"/>
    </source>
</evidence>
<evidence type="ECO:0000259" key="13">
    <source>
        <dbReference type="Pfam" id="PF04101"/>
    </source>
</evidence>
<comment type="catalytic activity">
    <reaction evidence="10">
        <text>di-trans,octa-cis-undecaprenyl diphospho-N-acetyl-alpha-D-muramoyl-L-alanyl-D-glutamyl-meso-2,6-diaminopimeloyl-D-alanyl-D-alanine + UDP-N-acetyl-alpha-D-glucosamine = di-trans,octa-cis-undecaprenyl diphospho-[N-acetyl-alpha-D-glucosaminyl-(1-&gt;4)]-N-acetyl-alpha-D-muramoyl-L-alanyl-D-glutamyl-meso-2,6-diaminopimeloyl-D-alanyl-D-alanine + UDP + H(+)</text>
        <dbReference type="Rhea" id="RHEA:31227"/>
        <dbReference type="ChEBI" id="CHEBI:15378"/>
        <dbReference type="ChEBI" id="CHEBI:57705"/>
        <dbReference type="ChEBI" id="CHEBI:58223"/>
        <dbReference type="ChEBI" id="CHEBI:61387"/>
        <dbReference type="ChEBI" id="CHEBI:61388"/>
        <dbReference type="EC" id="2.4.1.227"/>
    </reaction>
</comment>
<dbReference type="Pfam" id="PF03033">
    <property type="entry name" value="Glyco_transf_28"/>
    <property type="match status" value="1"/>
</dbReference>
<protein>
    <recommendedName>
        <fullName evidence="10">UDP-N-acetylglucosamine--N-acetylmuramyl-(pentapeptide) pyrophosphoryl-undecaprenol N-acetylglucosamine transferase</fullName>
        <ecNumber evidence="10">2.4.1.227</ecNumber>
    </recommendedName>
    <alternativeName>
        <fullName evidence="10">Undecaprenyl-PP-MurNAc-pentapeptide-UDPGlcNAc GlcNAc transferase</fullName>
    </alternativeName>
</protein>
<feature type="binding site" evidence="10">
    <location>
        <position position="174"/>
    </location>
    <ligand>
        <name>UDP-N-acetyl-alpha-D-glucosamine</name>
        <dbReference type="ChEBI" id="CHEBI:57705"/>
    </ligand>
</feature>
<dbReference type="NCBIfam" id="TIGR01133">
    <property type="entry name" value="murG"/>
    <property type="match status" value="1"/>
</dbReference>
<evidence type="ECO:0000259" key="12">
    <source>
        <dbReference type="Pfam" id="PF03033"/>
    </source>
</evidence>
<dbReference type="OrthoDB" id="9808936at2"/>
<evidence type="ECO:0000313" key="15">
    <source>
        <dbReference type="Proteomes" id="UP000321523"/>
    </source>
</evidence>
<dbReference type="UniPathway" id="UPA00219"/>
<evidence type="ECO:0000256" key="3">
    <source>
        <dbReference type="ARBA" id="ARBA00022676"/>
    </source>
</evidence>
<dbReference type="HAMAP" id="MF_00033">
    <property type="entry name" value="MurG"/>
    <property type="match status" value="1"/>
</dbReference>
<evidence type="ECO:0000256" key="1">
    <source>
        <dbReference type="ARBA" id="ARBA00022475"/>
    </source>
</evidence>
<keyword evidence="3 10" id="KW-0328">Glycosyltransferase</keyword>
<evidence type="ECO:0000256" key="4">
    <source>
        <dbReference type="ARBA" id="ARBA00022679"/>
    </source>
</evidence>
<dbReference type="CDD" id="cd03785">
    <property type="entry name" value="GT28_MurG"/>
    <property type="match status" value="1"/>
</dbReference>
<comment type="subcellular location">
    <subcellularLocation>
        <location evidence="10">Cell membrane</location>
        <topology evidence="10">Peripheral membrane protein</topology>
        <orientation evidence="10">Cytoplasmic side</orientation>
    </subcellularLocation>
</comment>
<feature type="compositionally biased region" description="Basic and acidic residues" evidence="11">
    <location>
        <begin position="380"/>
        <end position="398"/>
    </location>
</feature>
<evidence type="ECO:0000256" key="7">
    <source>
        <dbReference type="ARBA" id="ARBA00023136"/>
    </source>
</evidence>
<dbReference type="Proteomes" id="UP000321523">
    <property type="component" value="Unassembled WGS sequence"/>
</dbReference>
<feature type="binding site" evidence="10">
    <location>
        <begin position="21"/>
        <end position="23"/>
    </location>
    <ligand>
        <name>UDP-N-acetyl-alpha-D-glucosamine</name>
        <dbReference type="ChEBI" id="CHEBI:57705"/>
    </ligand>
</feature>
<dbReference type="GO" id="GO:0005975">
    <property type="term" value="P:carbohydrate metabolic process"/>
    <property type="evidence" value="ECO:0007669"/>
    <property type="project" value="InterPro"/>
</dbReference>
<dbReference type="EC" id="2.4.1.227" evidence="10"/>
<dbReference type="GO" id="GO:0051301">
    <property type="term" value="P:cell division"/>
    <property type="evidence" value="ECO:0007669"/>
    <property type="project" value="UniProtKB-KW"/>
</dbReference>
<dbReference type="GO" id="GO:0009252">
    <property type="term" value="P:peptidoglycan biosynthetic process"/>
    <property type="evidence" value="ECO:0007669"/>
    <property type="project" value="UniProtKB-UniRule"/>
</dbReference>
<keyword evidence="2 10" id="KW-0132">Cell division</keyword>
<keyword evidence="4 10" id="KW-0808">Transferase</keyword>
<feature type="region of interest" description="Disordered" evidence="11">
    <location>
        <begin position="373"/>
        <end position="398"/>
    </location>
</feature>
<dbReference type="Gene3D" id="3.40.50.2000">
    <property type="entry name" value="Glycogen Phosphorylase B"/>
    <property type="match status" value="2"/>
</dbReference>
<keyword evidence="8 10" id="KW-0131">Cell cycle</keyword>
<keyword evidence="7 10" id="KW-0472">Membrane</keyword>
<keyword evidence="1 10" id="KW-1003">Cell membrane</keyword>
<evidence type="ECO:0000256" key="10">
    <source>
        <dbReference type="HAMAP-Rule" id="MF_00033"/>
    </source>
</evidence>
<feature type="domain" description="Glycosyltransferase family 28 N-terminal" evidence="12">
    <location>
        <begin position="14"/>
        <end position="148"/>
    </location>
</feature>
<keyword evidence="6 10" id="KW-0573">Peptidoglycan synthesis</keyword>
<feature type="binding site" evidence="10">
    <location>
        <position position="202"/>
    </location>
    <ligand>
        <name>UDP-N-acetyl-alpha-D-glucosamine</name>
        <dbReference type="ChEBI" id="CHEBI:57705"/>
    </ligand>
</feature>
<evidence type="ECO:0000256" key="5">
    <source>
        <dbReference type="ARBA" id="ARBA00022960"/>
    </source>
</evidence>
<dbReference type="InterPro" id="IPR004276">
    <property type="entry name" value="GlycoTrans_28_N"/>
</dbReference>
<keyword evidence="9 10" id="KW-0961">Cell wall biogenesis/degradation</keyword>
<dbReference type="GO" id="GO:0051991">
    <property type="term" value="F:UDP-N-acetyl-D-glucosamine:N-acetylmuramoyl-L-alanyl-D-glutamyl-meso-2,6-diaminopimelyl-D-alanyl-D-alanine-diphosphoundecaprenol 4-beta-N-acetylglucosaminlytransferase activity"/>
    <property type="evidence" value="ECO:0007669"/>
    <property type="project" value="RHEA"/>
</dbReference>
<comment type="pathway">
    <text evidence="10">Cell wall biogenesis; peptidoglycan biosynthesis.</text>
</comment>
<dbReference type="SUPFAM" id="SSF53756">
    <property type="entry name" value="UDP-Glycosyltransferase/glycogen phosphorylase"/>
    <property type="match status" value="1"/>
</dbReference>
<dbReference type="GO" id="GO:0008360">
    <property type="term" value="P:regulation of cell shape"/>
    <property type="evidence" value="ECO:0007669"/>
    <property type="project" value="UniProtKB-KW"/>
</dbReference>
<proteinExistence type="inferred from homology"/>
<evidence type="ECO:0000256" key="9">
    <source>
        <dbReference type="ARBA" id="ARBA00023316"/>
    </source>
</evidence>
<keyword evidence="5 10" id="KW-0133">Cell shape</keyword>
<comment type="similarity">
    <text evidence="10">Belongs to the glycosyltransferase 28 family. MurG subfamily.</text>
</comment>
<feature type="binding site" evidence="10">
    <location>
        <position position="303"/>
    </location>
    <ligand>
        <name>UDP-N-acetyl-alpha-D-glucosamine</name>
        <dbReference type="ChEBI" id="CHEBI:57705"/>
    </ligand>
</feature>
<dbReference type="InterPro" id="IPR007235">
    <property type="entry name" value="Glyco_trans_28_C"/>
</dbReference>
<dbReference type="GO" id="GO:0071555">
    <property type="term" value="P:cell wall organization"/>
    <property type="evidence" value="ECO:0007669"/>
    <property type="project" value="UniProtKB-KW"/>
</dbReference>
<comment type="function">
    <text evidence="10">Cell wall formation. Catalyzes the transfer of a GlcNAc subunit on undecaprenyl-pyrophosphoryl-MurNAc-pentapeptide (lipid intermediate I) to form undecaprenyl-pyrophosphoryl-MurNAc-(pentapeptide)GlcNAc (lipid intermediate II).</text>
</comment>
<dbReference type="GO" id="GO:0050511">
    <property type="term" value="F:undecaprenyldiphospho-muramoylpentapeptide beta-N-acetylglucosaminyltransferase activity"/>
    <property type="evidence" value="ECO:0007669"/>
    <property type="project" value="UniProtKB-UniRule"/>
</dbReference>
<name>A0A512DVC0_9PROT</name>
<accession>A0A512DVC0</accession>
<dbReference type="RefSeq" id="WP_044429621.1">
    <property type="nucleotide sequence ID" value="NZ_BJYZ01000020.1"/>
</dbReference>
<dbReference type="EMBL" id="BJYZ01000020">
    <property type="protein sequence ID" value="GEO40190.1"/>
    <property type="molecule type" value="Genomic_DNA"/>
</dbReference>
<dbReference type="Pfam" id="PF04101">
    <property type="entry name" value="Glyco_tran_28_C"/>
    <property type="match status" value="1"/>
</dbReference>
<dbReference type="AlphaFoldDB" id="A0A512DVC0"/>
<evidence type="ECO:0000313" key="14">
    <source>
        <dbReference type="EMBL" id="GEO40190.1"/>
    </source>
</evidence>
<feature type="domain" description="Glycosyl transferase family 28 C-terminal" evidence="13">
    <location>
        <begin position="196"/>
        <end position="361"/>
    </location>
</feature>
<reference evidence="14 15" key="1">
    <citation type="submission" date="2019-07" db="EMBL/GenBank/DDBJ databases">
        <title>Whole genome shotgun sequence of Skermanella aerolata NBRC 106429.</title>
        <authorList>
            <person name="Hosoyama A."/>
            <person name="Uohara A."/>
            <person name="Ohji S."/>
            <person name="Ichikawa N."/>
        </authorList>
    </citation>
    <scope>NUCLEOTIDE SEQUENCE [LARGE SCALE GENOMIC DNA]</scope>
    <source>
        <strain evidence="14 15">NBRC 106429</strain>
    </source>
</reference>
<comment type="caution">
    <text evidence="10">Lacks conserved residue(s) required for the propagation of feature annotation.</text>
</comment>
<keyword evidence="15" id="KW-1185">Reference proteome</keyword>
<evidence type="ECO:0000256" key="6">
    <source>
        <dbReference type="ARBA" id="ARBA00022984"/>
    </source>
</evidence>
<dbReference type="PANTHER" id="PTHR21015:SF22">
    <property type="entry name" value="GLYCOSYLTRANSFERASE"/>
    <property type="match status" value="1"/>
</dbReference>
<evidence type="ECO:0000256" key="2">
    <source>
        <dbReference type="ARBA" id="ARBA00022618"/>
    </source>
</evidence>
<evidence type="ECO:0000256" key="8">
    <source>
        <dbReference type="ARBA" id="ARBA00023306"/>
    </source>
</evidence>
<dbReference type="GO" id="GO:0005886">
    <property type="term" value="C:plasma membrane"/>
    <property type="evidence" value="ECO:0007669"/>
    <property type="project" value="UniProtKB-SubCell"/>
</dbReference>
<gene>
    <name evidence="10 14" type="primary">murG</name>
    <name evidence="14" type="ORF">SAE02_43380</name>
</gene>